<keyword evidence="1" id="KW-0464">Manganese</keyword>
<dbReference type="Gene3D" id="3.30.470.20">
    <property type="entry name" value="ATP-grasp fold, B domain"/>
    <property type="match status" value="1"/>
</dbReference>
<keyword evidence="2" id="KW-0547">Nucleotide-binding</keyword>
<dbReference type="GO" id="GO:0005524">
    <property type="term" value="F:ATP binding"/>
    <property type="evidence" value="ECO:0007669"/>
    <property type="project" value="UniProtKB-UniRule"/>
</dbReference>
<sequence length="483" mass="55101">MAQFLIVIDDASDWRPYLPSDNMVTVHDYLDMGAYADRSAMQVINLCRSYDYLSTGYYCSLMAEARGHRVIPRVMTINDLTQDRLFSLPLSGLDKLPDSVNDIAMKIYFGFCDNPQLEKIARKIFERFTVPVLVVRLSRQAGKWQVDTIEPSAFQDLTEPEQDLFAKYLEVFSQKVWKLPKAAKRYRYEIAMLVDEHEKMPASDKAALKLFTKSANRIGMDLVQIGANDLARLSEFDGLFIRSTTNISNFTYRFAKAAEQLGLVVMDDPESIMKCTNKVFLTELLNRHKVPVPKSLIFKKSDENWVDNVIDNIGLPAVLKVPDGAFSLGVLKVKDRQALIEQANKIFEHSALILAQAFMPTDYDWRIGMLNRQPIYACRYFMSRGHWQIYQHHQSGRVSSGDFDCVDLKMVPQQVIDTATKAANLIGAGLYGVDLKEIDGKAYVIEVNDNPSIDHDVEDLFLGDLVYDRVMTEFLRRIQLRGL</sequence>
<dbReference type="Pfam" id="PF14401">
    <property type="entry name" value="RLAN"/>
    <property type="match status" value="1"/>
</dbReference>
<evidence type="ECO:0000259" key="3">
    <source>
        <dbReference type="PROSITE" id="PS50975"/>
    </source>
</evidence>
<dbReference type="PROSITE" id="PS50975">
    <property type="entry name" value="ATP_GRASP"/>
    <property type="match status" value="1"/>
</dbReference>
<evidence type="ECO:0000256" key="1">
    <source>
        <dbReference type="ARBA" id="ARBA00023211"/>
    </source>
</evidence>
<dbReference type="InterPro" id="IPR011761">
    <property type="entry name" value="ATP-grasp"/>
</dbReference>
<dbReference type="InterPro" id="IPR013815">
    <property type="entry name" value="ATP_grasp_subdomain_1"/>
</dbReference>
<dbReference type="Pfam" id="PF08443">
    <property type="entry name" value="RimK"/>
    <property type="match status" value="1"/>
</dbReference>
<dbReference type="Proteomes" id="UP000502608">
    <property type="component" value="Chromosome"/>
</dbReference>
<protein>
    <submittedName>
        <fullName evidence="4">RimK family protein</fullName>
    </submittedName>
</protein>
<dbReference type="PANTHER" id="PTHR21621">
    <property type="entry name" value="RIBOSOMAL PROTEIN S6 MODIFICATION PROTEIN"/>
    <property type="match status" value="1"/>
</dbReference>
<dbReference type="AlphaFoldDB" id="A0A6G9QK40"/>
<dbReference type="Gene3D" id="3.40.50.20">
    <property type="match status" value="1"/>
</dbReference>
<dbReference type="GO" id="GO:0009432">
    <property type="term" value="P:SOS response"/>
    <property type="evidence" value="ECO:0007669"/>
    <property type="project" value="TreeGrafter"/>
</dbReference>
<keyword evidence="2" id="KW-0067">ATP-binding</keyword>
<dbReference type="RefSeq" id="WP_167678193.1">
    <property type="nucleotide sequence ID" value="NZ_CP050313.1"/>
</dbReference>
<feature type="domain" description="ATP-grasp" evidence="3">
    <location>
        <begin position="282"/>
        <end position="476"/>
    </location>
</feature>
<name>A0A6G9QK40_9GAMM</name>
<dbReference type="InterPro" id="IPR025839">
    <property type="entry name" value="RLAN_dom"/>
</dbReference>
<proteinExistence type="predicted"/>
<dbReference type="KEGG" id="saes:HBH39_10930"/>
<evidence type="ECO:0000256" key="2">
    <source>
        <dbReference type="PROSITE-ProRule" id="PRU00409"/>
    </source>
</evidence>
<evidence type="ECO:0000313" key="4">
    <source>
        <dbReference type="EMBL" id="QIR14934.1"/>
    </source>
</evidence>
<dbReference type="GO" id="GO:0046872">
    <property type="term" value="F:metal ion binding"/>
    <property type="evidence" value="ECO:0007669"/>
    <property type="project" value="InterPro"/>
</dbReference>
<dbReference type="SUPFAM" id="SSF56059">
    <property type="entry name" value="Glutathione synthetase ATP-binding domain-like"/>
    <property type="match status" value="1"/>
</dbReference>
<dbReference type="PANTHER" id="PTHR21621:SF0">
    <property type="entry name" value="BETA-CITRYLGLUTAMATE SYNTHASE B-RELATED"/>
    <property type="match status" value="1"/>
</dbReference>
<dbReference type="Gene3D" id="3.30.1490.20">
    <property type="entry name" value="ATP-grasp fold, A domain"/>
    <property type="match status" value="1"/>
</dbReference>
<dbReference type="InterPro" id="IPR013651">
    <property type="entry name" value="ATP-grasp_RimK-type"/>
</dbReference>
<organism evidence="4 5">
    <name type="scientific">Shewanella aestuarii</name>
    <dbReference type="NCBI Taxonomy" id="1028752"/>
    <lineage>
        <taxon>Bacteria</taxon>
        <taxon>Pseudomonadati</taxon>
        <taxon>Pseudomonadota</taxon>
        <taxon>Gammaproteobacteria</taxon>
        <taxon>Alteromonadales</taxon>
        <taxon>Shewanellaceae</taxon>
        <taxon>Shewanella</taxon>
    </lineage>
</organism>
<dbReference type="EMBL" id="CP050313">
    <property type="protein sequence ID" value="QIR14934.1"/>
    <property type="molecule type" value="Genomic_DNA"/>
</dbReference>
<dbReference type="GO" id="GO:0018169">
    <property type="term" value="F:ribosomal S6-glutamic acid ligase activity"/>
    <property type="evidence" value="ECO:0007669"/>
    <property type="project" value="TreeGrafter"/>
</dbReference>
<reference evidence="4 5" key="1">
    <citation type="submission" date="2020-03" db="EMBL/GenBank/DDBJ databases">
        <title>Complete genome sequence of Shewanella sp.</title>
        <authorList>
            <person name="Kim Y.-S."/>
            <person name="Kim S.-J."/>
            <person name="Jung H.-K."/>
            <person name="Kim K.-H."/>
        </authorList>
    </citation>
    <scope>NUCLEOTIDE SEQUENCE [LARGE SCALE GENOMIC DNA]</scope>
    <source>
        <strain evidence="4 5">PN3F2</strain>
    </source>
</reference>
<gene>
    <name evidence="4" type="ORF">HBH39_10930</name>
</gene>
<evidence type="ECO:0000313" key="5">
    <source>
        <dbReference type="Proteomes" id="UP000502608"/>
    </source>
</evidence>
<dbReference type="GO" id="GO:0005737">
    <property type="term" value="C:cytoplasm"/>
    <property type="evidence" value="ECO:0007669"/>
    <property type="project" value="TreeGrafter"/>
</dbReference>
<accession>A0A6G9QK40</accession>
<keyword evidence="5" id="KW-1185">Reference proteome</keyword>
<dbReference type="FunFam" id="3.30.470.20:FF:000052">
    <property type="entry name" value="Ribosomal protein S6 modification enzyme"/>
    <property type="match status" value="1"/>
</dbReference>